<dbReference type="InterPro" id="IPR012334">
    <property type="entry name" value="Pectin_lyas_fold"/>
</dbReference>
<reference evidence="4" key="1">
    <citation type="submission" date="2017-02" db="EMBL/GenBank/DDBJ databases">
        <authorList>
            <person name="Varghese N."/>
            <person name="Submissions S."/>
        </authorList>
    </citation>
    <scope>NUCLEOTIDE SEQUENCE [LARGE SCALE GENOMIC DNA]</scope>
    <source>
        <strain evidence="4">ATCC 700200</strain>
    </source>
</reference>
<feature type="chain" id="PRO_5013250579" evidence="1">
    <location>
        <begin position="37"/>
        <end position="394"/>
    </location>
</feature>
<dbReference type="STRING" id="48467.SAMN02745166_02855"/>
<dbReference type="Proteomes" id="UP000190774">
    <property type="component" value="Unassembled WGS sequence"/>
</dbReference>
<evidence type="ECO:0000256" key="1">
    <source>
        <dbReference type="SAM" id="SignalP"/>
    </source>
</evidence>
<evidence type="ECO:0000313" key="4">
    <source>
        <dbReference type="Proteomes" id="UP000190774"/>
    </source>
</evidence>
<dbReference type="OrthoDB" id="175136at2"/>
<protein>
    <submittedName>
        <fullName evidence="3">Pectate lyase superfamily protein</fullName>
    </submittedName>
</protein>
<keyword evidence="4" id="KW-1185">Reference proteome</keyword>
<accession>A0A1T4YBN6</accession>
<dbReference type="Gene3D" id="2.160.20.10">
    <property type="entry name" value="Single-stranded right-handed beta-helix, Pectin lyase-like"/>
    <property type="match status" value="1"/>
</dbReference>
<evidence type="ECO:0000259" key="2">
    <source>
        <dbReference type="Pfam" id="PF12708"/>
    </source>
</evidence>
<evidence type="ECO:0000313" key="3">
    <source>
        <dbReference type="EMBL" id="SKA99176.1"/>
    </source>
</evidence>
<dbReference type="InterPro" id="IPR011050">
    <property type="entry name" value="Pectin_lyase_fold/virulence"/>
</dbReference>
<dbReference type="PANTHER" id="PTHR31339:SF9">
    <property type="entry name" value="PLASMIN AND FIBRONECTIN-BINDING PROTEIN A"/>
    <property type="match status" value="1"/>
</dbReference>
<dbReference type="EMBL" id="FUYE01000009">
    <property type="protein sequence ID" value="SKA99176.1"/>
    <property type="molecule type" value="Genomic_DNA"/>
</dbReference>
<sequence length="394" mass="43825">MWSLPLEVKSHFLRSFFGFCAAVLCLFVGCQTPSTAAESGPISALTVNVREMGAKGDGATDDTSAIQKALDGGNRTVVIPAGKYMISAALLLDSHTSLLLDEKAVIRLADHSGNDVNLFLLTNRDRKQGNQDITVEGGTWDGNNEHNVRGLPEEMPCYTGVALNFIQVQRLTLRNLTIRNPDAYAIRACHIEDFVIEHIGFDFSVLRMNQDGVHLDGFCQRGTIRHLTALSPFATNDDMVALNADDGSAKEYVIQQDMVPGPIRDITVEHLRAKSAFTFVRLLSHQELIENVTVRDVEGGCRFYAVNMDRWRFPEGGGNIHNVTFRDFRIRKMPDDFSQQRSPGLRPLIHIQTAVKGLEMENFIRPSSDEANAPTLVLDNGQQNQVRLERVMNS</sequence>
<dbReference type="PANTHER" id="PTHR31339">
    <property type="entry name" value="PECTIN LYASE-RELATED"/>
    <property type="match status" value="1"/>
</dbReference>
<keyword evidence="1" id="KW-0732">Signal</keyword>
<feature type="domain" description="Rhamnogalacturonase A/B/Epimerase-like pectate lyase" evidence="2">
    <location>
        <begin position="47"/>
        <end position="110"/>
    </location>
</feature>
<dbReference type="AlphaFoldDB" id="A0A1T4YBN6"/>
<name>A0A1T4YBN6_9BACT</name>
<feature type="signal peptide" evidence="1">
    <location>
        <begin position="1"/>
        <end position="36"/>
    </location>
</feature>
<dbReference type="InterPro" id="IPR051801">
    <property type="entry name" value="GH28_Enzymes"/>
</dbReference>
<dbReference type="RefSeq" id="WP_078814040.1">
    <property type="nucleotide sequence ID" value="NZ_FUYE01000009.1"/>
</dbReference>
<dbReference type="InterPro" id="IPR024535">
    <property type="entry name" value="RHGA/B-epi-like_pectate_lyase"/>
</dbReference>
<dbReference type="SUPFAM" id="SSF51126">
    <property type="entry name" value="Pectin lyase-like"/>
    <property type="match status" value="1"/>
</dbReference>
<keyword evidence="3" id="KW-0456">Lyase</keyword>
<proteinExistence type="predicted"/>
<dbReference type="GO" id="GO:0016829">
    <property type="term" value="F:lyase activity"/>
    <property type="evidence" value="ECO:0007669"/>
    <property type="project" value="UniProtKB-KW"/>
</dbReference>
<organism evidence="3 4">
    <name type="scientific">Prosthecobacter debontii</name>
    <dbReference type="NCBI Taxonomy" id="48467"/>
    <lineage>
        <taxon>Bacteria</taxon>
        <taxon>Pseudomonadati</taxon>
        <taxon>Verrucomicrobiota</taxon>
        <taxon>Verrucomicrobiia</taxon>
        <taxon>Verrucomicrobiales</taxon>
        <taxon>Verrucomicrobiaceae</taxon>
        <taxon>Prosthecobacter</taxon>
    </lineage>
</organism>
<gene>
    <name evidence="3" type="ORF">SAMN02745166_02855</name>
</gene>
<dbReference type="Pfam" id="PF12708">
    <property type="entry name" value="Pect-lyase_RHGA_epim"/>
    <property type="match status" value="1"/>
</dbReference>